<evidence type="ECO:0000256" key="3">
    <source>
        <dbReference type="ARBA" id="ARBA00022691"/>
    </source>
</evidence>
<dbReference type="Pfam" id="PF00398">
    <property type="entry name" value="RrnaAD"/>
    <property type="match status" value="1"/>
</dbReference>
<dbReference type="Gene3D" id="3.40.50.150">
    <property type="entry name" value="Vaccinia Virus protein VP39"/>
    <property type="match status" value="1"/>
</dbReference>
<keyword evidence="3" id="KW-0949">S-adenosyl-L-methionine</keyword>
<dbReference type="PANTHER" id="PTHR11727">
    <property type="entry name" value="DIMETHYLADENOSINE TRANSFERASE"/>
    <property type="match status" value="1"/>
</dbReference>
<feature type="non-terminal residue" evidence="6">
    <location>
        <position position="180"/>
    </location>
</feature>
<keyword evidence="1" id="KW-0489">Methyltransferase</keyword>
<dbReference type="PROSITE" id="PS01131">
    <property type="entry name" value="RRNA_A_DIMETH"/>
    <property type="match status" value="1"/>
</dbReference>
<dbReference type="EMBL" id="UINC01088593">
    <property type="protein sequence ID" value="SVC38959.1"/>
    <property type="molecule type" value="Genomic_DNA"/>
</dbReference>
<organism evidence="6">
    <name type="scientific">marine metagenome</name>
    <dbReference type="NCBI Taxonomy" id="408172"/>
    <lineage>
        <taxon>unclassified sequences</taxon>
        <taxon>metagenomes</taxon>
        <taxon>ecological metagenomes</taxon>
    </lineage>
</organism>
<dbReference type="GO" id="GO:0003723">
    <property type="term" value="F:RNA binding"/>
    <property type="evidence" value="ECO:0007669"/>
    <property type="project" value="UniProtKB-KW"/>
</dbReference>
<dbReference type="PANTHER" id="PTHR11727:SF7">
    <property type="entry name" value="DIMETHYLADENOSINE TRANSFERASE-RELATED"/>
    <property type="match status" value="1"/>
</dbReference>
<evidence type="ECO:0000313" key="6">
    <source>
        <dbReference type="EMBL" id="SVC38959.1"/>
    </source>
</evidence>
<dbReference type="GO" id="GO:0005829">
    <property type="term" value="C:cytosol"/>
    <property type="evidence" value="ECO:0007669"/>
    <property type="project" value="TreeGrafter"/>
</dbReference>
<reference evidence="6" key="1">
    <citation type="submission" date="2018-05" db="EMBL/GenBank/DDBJ databases">
        <authorList>
            <person name="Lanie J.A."/>
            <person name="Ng W.-L."/>
            <person name="Kazmierczak K.M."/>
            <person name="Andrzejewski T.M."/>
            <person name="Davidsen T.M."/>
            <person name="Wayne K.J."/>
            <person name="Tettelin H."/>
            <person name="Glass J.I."/>
            <person name="Rusch D."/>
            <person name="Podicherti R."/>
            <person name="Tsui H.-C.T."/>
            <person name="Winkler M.E."/>
        </authorList>
    </citation>
    <scope>NUCLEOTIDE SEQUENCE</scope>
</reference>
<evidence type="ECO:0000259" key="5">
    <source>
        <dbReference type="SMART" id="SM00650"/>
    </source>
</evidence>
<dbReference type="SUPFAM" id="SSF53335">
    <property type="entry name" value="S-adenosyl-L-methionine-dependent methyltransferases"/>
    <property type="match status" value="1"/>
</dbReference>
<protein>
    <recommendedName>
        <fullName evidence="5">Ribosomal RNA adenine methylase transferase N-terminal domain-containing protein</fullName>
    </recommendedName>
</protein>
<dbReference type="InterPro" id="IPR020598">
    <property type="entry name" value="rRNA_Ade_methylase_Trfase_N"/>
</dbReference>
<dbReference type="GO" id="GO:0000179">
    <property type="term" value="F:rRNA (adenine-N6,N6-)-dimethyltransferase activity"/>
    <property type="evidence" value="ECO:0007669"/>
    <property type="project" value="InterPro"/>
</dbReference>
<keyword evidence="4" id="KW-0694">RNA-binding</keyword>
<gene>
    <name evidence="6" type="ORF">METZ01_LOCUS291813</name>
</gene>
<evidence type="ECO:0000256" key="4">
    <source>
        <dbReference type="ARBA" id="ARBA00022884"/>
    </source>
</evidence>
<keyword evidence="2" id="KW-0808">Transferase</keyword>
<dbReference type="PROSITE" id="PS51689">
    <property type="entry name" value="SAM_RNA_A_N6_MT"/>
    <property type="match status" value="1"/>
</dbReference>
<evidence type="ECO:0000256" key="1">
    <source>
        <dbReference type="ARBA" id="ARBA00022603"/>
    </source>
</evidence>
<evidence type="ECO:0000256" key="2">
    <source>
        <dbReference type="ARBA" id="ARBA00022679"/>
    </source>
</evidence>
<sequence>MPLTPSQTKALLAGLGHRPDKKLGQNFLIDGNLVRKSLLMADLPEDATVVEIGAGLGSLTGALLEAGHKVHAVEIDSTLAAHLRETFATPIDEARLTLAEDDAVKLPLGLLPEEVDDFHVVANLPYAISSPWLEAVLGTGRLPHRLVLMLQKESADRYLASHGTKSYGALAIFLATSYEG</sequence>
<accession>A0A382LQH1</accession>
<dbReference type="SMART" id="SM00650">
    <property type="entry name" value="rADc"/>
    <property type="match status" value="1"/>
</dbReference>
<dbReference type="AlphaFoldDB" id="A0A382LQH1"/>
<dbReference type="InterPro" id="IPR029063">
    <property type="entry name" value="SAM-dependent_MTases_sf"/>
</dbReference>
<dbReference type="InterPro" id="IPR020596">
    <property type="entry name" value="rRNA_Ade_Mease_Trfase_CS"/>
</dbReference>
<feature type="domain" description="Ribosomal RNA adenine methylase transferase N-terminal" evidence="5">
    <location>
        <begin position="33"/>
        <end position="179"/>
    </location>
</feature>
<proteinExistence type="predicted"/>
<dbReference type="InterPro" id="IPR001737">
    <property type="entry name" value="KsgA/Erm"/>
</dbReference>
<name>A0A382LQH1_9ZZZZ</name>